<organism evidence="5 6">
    <name type="scientific">Georgenia yuyongxinii</name>
    <dbReference type="NCBI Taxonomy" id="2589797"/>
    <lineage>
        <taxon>Bacteria</taxon>
        <taxon>Bacillati</taxon>
        <taxon>Actinomycetota</taxon>
        <taxon>Actinomycetes</taxon>
        <taxon>Micrococcales</taxon>
        <taxon>Bogoriellaceae</taxon>
        <taxon>Georgenia</taxon>
    </lineage>
</organism>
<evidence type="ECO:0000256" key="3">
    <source>
        <dbReference type="ARBA" id="ARBA00022777"/>
    </source>
</evidence>
<dbReference type="SUPFAM" id="SSF110738">
    <property type="entry name" value="Glycerate kinase I"/>
    <property type="match status" value="1"/>
</dbReference>
<reference evidence="5 6" key="1">
    <citation type="submission" date="2019-07" db="EMBL/GenBank/DDBJ databases">
        <title>Georgenia wutianyii sp. nov. and Georgenia *** sp. nov. isolated from plateau pika (Ochotona curzoniae) in the Qinghai-Tibet plateau of China.</title>
        <authorList>
            <person name="Tian Z."/>
        </authorList>
    </citation>
    <scope>NUCLEOTIDE SEQUENCE [LARGE SCALE GENOMIC DNA]</scope>
    <source>
        <strain evidence="5 6">Z446</strain>
    </source>
</reference>
<evidence type="ECO:0000256" key="4">
    <source>
        <dbReference type="PIRNR" id="PIRNR006078"/>
    </source>
</evidence>
<dbReference type="PIRSF" id="PIRSF006078">
    <property type="entry name" value="GlxK"/>
    <property type="match status" value="1"/>
</dbReference>
<keyword evidence="6" id="KW-1185">Reference proteome</keyword>
<dbReference type="EMBL" id="VJXR01000005">
    <property type="protein sequence ID" value="TRW47018.1"/>
    <property type="molecule type" value="Genomic_DNA"/>
</dbReference>
<dbReference type="GO" id="GO:0031388">
    <property type="term" value="P:organic acid phosphorylation"/>
    <property type="evidence" value="ECO:0007669"/>
    <property type="project" value="UniProtKB-UniRule"/>
</dbReference>
<dbReference type="NCBIfam" id="TIGR00045">
    <property type="entry name" value="glycerate kinase"/>
    <property type="match status" value="1"/>
</dbReference>
<dbReference type="Gene3D" id="3.90.1510.10">
    <property type="entry name" value="Glycerate kinase, domain 2"/>
    <property type="match status" value="1"/>
</dbReference>
<evidence type="ECO:0000313" key="5">
    <source>
        <dbReference type="EMBL" id="TRW47018.1"/>
    </source>
</evidence>
<proteinExistence type="inferred from homology"/>
<comment type="similarity">
    <text evidence="1 4">Belongs to the glycerate kinase type-1 family.</text>
</comment>
<accession>A0A552WW24</accession>
<keyword evidence="2 4" id="KW-0808">Transferase</keyword>
<dbReference type="InterPro" id="IPR004381">
    <property type="entry name" value="Glycerate_kinase"/>
</dbReference>
<dbReference type="InterPro" id="IPR018197">
    <property type="entry name" value="Glycerate_kinase_RE-like"/>
</dbReference>
<sequence>MKLVLAPDSFKESMTAQEAVEAMSRGVRAVFPDAELVAAPMADGGEGTTAALTAALGGELVTAAAHDALGRPITATYGYVADERLAVVEVAAAAGIDLVAPAERDPLRTSTAGVGQMLLDALDRGARRLVVGLGGSVTNDGGAGMLQALGVRLLDADGAELPPGGGALARLADIDATGLDPRLAALDVEIASDVTNPLCGPEGASAVFGPQKGATPKMVAELDRALGVFAEAVSSATGRDVADRAGAGAAGGLGAAFLAFFDARLRPGVDVVMTAARLEERMAGADLVLTGEGGVDAQTLLGKTPFGVARAASRHGVPVIAFAGHVGDGAELLYDNFFAAIVPIVRSVTDLPTALAQGQVNLERAVETVCRVLALRSTEAFGAGEASRPLSD</sequence>
<dbReference type="InterPro" id="IPR036129">
    <property type="entry name" value="Glycerate_kinase_sf"/>
</dbReference>
<dbReference type="Gene3D" id="3.40.50.10350">
    <property type="entry name" value="Glycerate kinase, domain 1"/>
    <property type="match status" value="1"/>
</dbReference>
<dbReference type="Proteomes" id="UP000318693">
    <property type="component" value="Unassembled WGS sequence"/>
</dbReference>
<name>A0A552WW24_9MICO</name>
<evidence type="ECO:0000313" key="6">
    <source>
        <dbReference type="Proteomes" id="UP000318693"/>
    </source>
</evidence>
<dbReference type="PANTHER" id="PTHR21599:SF0">
    <property type="entry name" value="GLYCERATE KINASE"/>
    <property type="match status" value="1"/>
</dbReference>
<dbReference type="GO" id="GO:0008887">
    <property type="term" value="F:glycerate kinase activity"/>
    <property type="evidence" value="ECO:0007669"/>
    <property type="project" value="UniProtKB-UniRule"/>
</dbReference>
<dbReference type="InterPro" id="IPR018193">
    <property type="entry name" value="Glyc_kinase_flavodox-like_fold"/>
</dbReference>
<comment type="caution">
    <text evidence="5">The sequence shown here is derived from an EMBL/GenBank/DDBJ whole genome shotgun (WGS) entry which is preliminary data.</text>
</comment>
<protein>
    <submittedName>
        <fullName evidence="5">Glycerate kinase</fullName>
    </submittedName>
</protein>
<gene>
    <name evidence="5" type="ORF">FJ693_03325</name>
</gene>
<dbReference type="PANTHER" id="PTHR21599">
    <property type="entry name" value="GLYCERATE KINASE"/>
    <property type="match status" value="1"/>
</dbReference>
<dbReference type="RefSeq" id="WP_143417107.1">
    <property type="nucleotide sequence ID" value="NZ_VJXR01000005.1"/>
</dbReference>
<evidence type="ECO:0000256" key="2">
    <source>
        <dbReference type="ARBA" id="ARBA00022679"/>
    </source>
</evidence>
<evidence type="ECO:0000256" key="1">
    <source>
        <dbReference type="ARBA" id="ARBA00006284"/>
    </source>
</evidence>
<keyword evidence="3 4" id="KW-0418">Kinase</keyword>
<dbReference type="AlphaFoldDB" id="A0A552WW24"/>
<dbReference type="Pfam" id="PF02595">
    <property type="entry name" value="Gly_kinase"/>
    <property type="match status" value="1"/>
</dbReference>